<accession>A0A4S8R8J8</accession>
<sequence>MNPNHGEDLPLDLKSLSIIIHCDTSCPTDLRQTGHSGQQDTTMLRNSHDSSTENVQQQEQEANAQNEADCSIRSSEDQSIIDDTVQSHKQKAQLYKARELMESAKEQLLTQAQMEVSQNKSNKMETAALHPPSKDTTTEQTEKLQQMIQEYINHNLAQTQQQVVSVYQQLVIAESRKGMYPGGLPEQVQERLQMQAQACVIQSIENKFQQQSMEFRPLNGLHALHW</sequence>
<evidence type="ECO:0000313" key="2">
    <source>
        <dbReference type="EMBL" id="THV50589.1"/>
    </source>
</evidence>
<proteinExistence type="predicted"/>
<dbReference type="EMBL" id="PQXL01000144">
    <property type="protein sequence ID" value="THV50589.1"/>
    <property type="molecule type" value="Genomic_DNA"/>
</dbReference>
<evidence type="ECO:0000256" key="1">
    <source>
        <dbReference type="SAM" id="MobiDB-lite"/>
    </source>
</evidence>
<dbReference type="OrthoDB" id="3554181at2759"/>
<feature type="compositionally biased region" description="Polar residues" evidence="1">
    <location>
        <begin position="30"/>
        <end position="45"/>
    </location>
</feature>
<gene>
    <name evidence="2" type="ORF">BGAL_0144g00130</name>
</gene>
<organism evidence="2 3">
    <name type="scientific">Botrytis galanthina</name>
    <dbReference type="NCBI Taxonomy" id="278940"/>
    <lineage>
        <taxon>Eukaryota</taxon>
        <taxon>Fungi</taxon>
        <taxon>Dikarya</taxon>
        <taxon>Ascomycota</taxon>
        <taxon>Pezizomycotina</taxon>
        <taxon>Leotiomycetes</taxon>
        <taxon>Helotiales</taxon>
        <taxon>Sclerotiniaceae</taxon>
        <taxon>Botrytis</taxon>
    </lineage>
</organism>
<comment type="caution">
    <text evidence="2">The sequence shown here is derived from an EMBL/GenBank/DDBJ whole genome shotgun (WGS) entry which is preliminary data.</text>
</comment>
<feature type="region of interest" description="Disordered" evidence="1">
    <location>
        <begin position="30"/>
        <end position="54"/>
    </location>
</feature>
<name>A0A4S8R8J8_9HELO</name>
<protein>
    <submittedName>
        <fullName evidence="2">Uncharacterized protein</fullName>
    </submittedName>
</protein>
<keyword evidence="3" id="KW-1185">Reference proteome</keyword>
<dbReference type="Proteomes" id="UP000308671">
    <property type="component" value="Unassembled WGS sequence"/>
</dbReference>
<evidence type="ECO:0000313" key="3">
    <source>
        <dbReference type="Proteomes" id="UP000308671"/>
    </source>
</evidence>
<reference evidence="2 3" key="1">
    <citation type="submission" date="2017-12" db="EMBL/GenBank/DDBJ databases">
        <title>Comparative genomics of Botrytis spp.</title>
        <authorList>
            <person name="Valero-Jimenez C.A."/>
            <person name="Tapia P."/>
            <person name="Veloso J."/>
            <person name="Silva-Moreno E."/>
            <person name="Staats M."/>
            <person name="Valdes J.H."/>
            <person name="Van Kan J.A.L."/>
        </authorList>
    </citation>
    <scope>NUCLEOTIDE SEQUENCE [LARGE SCALE GENOMIC DNA]</scope>
    <source>
        <strain evidence="2 3">MUCL435</strain>
    </source>
</reference>
<dbReference type="AlphaFoldDB" id="A0A4S8R8J8"/>